<keyword evidence="2 5" id="KW-0812">Transmembrane</keyword>
<sequence>MDQCKQSNELANSIIFNIILFIIIIISIIAIILEIWVMLKTTNRILLHQNTRILIIAHQLWLIFHCITRIFGHTYILVTYQKNDVDKCGYMMFMWECLMIRGPITLTSFLSRTSLLIIVIERAIATHFSSKYEKFGKNIAIILIIAQ</sequence>
<dbReference type="CTD" id="9942219"/>
<dbReference type="GO" id="GO:0016020">
    <property type="term" value="C:membrane"/>
    <property type="evidence" value="ECO:0007669"/>
    <property type="project" value="UniProtKB-SubCell"/>
</dbReference>
<evidence type="ECO:0000256" key="2">
    <source>
        <dbReference type="ARBA" id="ARBA00022692"/>
    </source>
</evidence>
<dbReference type="Pfam" id="PF10292">
    <property type="entry name" value="7TM_GPCR_Srab"/>
    <property type="match status" value="1"/>
</dbReference>
<evidence type="ECO:0000313" key="6">
    <source>
        <dbReference type="EMBL" id="EFO23671.1"/>
    </source>
</evidence>
<accession>A0A1S0U1D4</accession>
<keyword evidence="4 5" id="KW-0472">Membrane</keyword>
<keyword evidence="3 5" id="KW-1133">Transmembrane helix</keyword>
<dbReference type="InterPro" id="IPR053286">
    <property type="entry name" value="Nematode_rcpt-like_srab"/>
</dbReference>
<name>A0A1S0U1D4_LOALO</name>
<proteinExistence type="predicted"/>
<dbReference type="GeneID" id="9942219"/>
<dbReference type="OMA" id="IWVMLKT"/>
<dbReference type="AlphaFoldDB" id="A0A1S0U1D4"/>
<reference evidence="6" key="1">
    <citation type="submission" date="2012-04" db="EMBL/GenBank/DDBJ databases">
        <title>The Genome Sequence of Loa loa.</title>
        <authorList>
            <consortium name="The Broad Institute Genome Sequencing Platform"/>
            <consortium name="Broad Institute Genome Sequencing Center for Infectious Disease"/>
            <person name="Nutman T.B."/>
            <person name="Fink D.L."/>
            <person name="Russ C."/>
            <person name="Young S."/>
            <person name="Zeng Q."/>
            <person name="Gargeya S."/>
            <person name="Alvarado L."/>
            <person name="Berlin A."/>
            <person name="Chapman S.B."/>
            <person name="Chen Z."/>
            <person name="Freedman E."/>
            <person name="Gellesch M."/>
            <person name="Goldberg J."/>
            <person name="Griggs A."/>
            <person name="Gujja S."/>
            <person name="Heilman E.R."/>
            <person name="Heiman D."/>
            <person name="Howarth C."/>
            <person name="Mehta T."/>
            <person name="Neiman D."/>
            <person name="Pearson M."/>
            <person name="Roberts A."/>
            <person name="Saif S."/>
            <person name="Shea T."/>
            <person name="Shenoy N."/>
            <person name="Sisk P."/>
            <person name="Stolte C."/>
            <person name="Sykes S."/>
            <person name="White J."/>
            <person name="Yandava C."/>
            <person name="Haas B."/>
            <person name="Henn M.R."/>
            <person name="Nusbaum C."/>
            <person name="Birren B."/>
        </authorList>
    </citation>
    <scope>NUCLEOTIDE SEQUENCE [LARGE SCALE GENOMIC DNA]</scope>
</reference>
<dbReference type="KEGG" id="loa:LOAG_04816"/>
<evidence type="ECO:0000256" key="1">
    <source>
        <dbReference type="ARBA" id="ARBA00004141"/>
    </source>
</evidence>
<evidence type="ECO:0000256" key="5">
    <source>
        <dbReference type="SAM" id="Phobius"/>
    </source>
</evidence>
<dbReference type="Gene3D" id="1.20.1070.10">
    <property type="entry name" value="Rhodopsin 7-helix transmembrane proteins"/>
    <property type="match status" value="1"/>
</dbReference>
<dbReference type="PANTHER" id="PTHR46561:SF11">
    <property type="entry name" value="SERPENTINE RECEPTOR CLASS ALPHA_BETA-14"/>
    <property type="match status" value="1"/>
</dbReference>
<dbReference type="InParanoid" id="A0A1S0U1D4"/>
<evidence type="ECO:0000256" key="4">
    <source>
        <dbReference type="ARBA" id="ARBA00023136"/>
    </source>
</evidence>
<feature type="transmembrane region" description="Helical" evidence="5">
    <location>
        <begin position="14"/>
        <end position="39"/>
    </location>
</feature>
<comment type="subcellular location">
    <subcellularLocation>
        <location evidence="1">Membrane</location>
        <topology evidence="1">Multi-pass membrane protein</topology>
    </subcellularLocation>
</comment>
<gene>
    <name evidence="6" type="ORF">LOAG_04816</name>
</gene>
<dbReference type="EMBL" id="JH712174">
    <property type="protein sequence ID" value="EFO23671.1"/>
    <property type="molecule type" value="Genomic_DNA"/>
</dbReference>
<feature type="transmembrane region" description="Helical" evidence="5">
    <location>
        <begin position="60"/>
        <end position="78"/>
    </location>
</feature>
<evidence type="ECO:0000256" key="3">
    <source>
        <dbReference type="ARBA" id="ARBA00022989"/>
    </source>
</evidence>
<organism evidence="6">
    <name type="scientific">Loa loa</name>
    <name type="common">Eye worm</name>
    <name type="synonym">Filaria loa</name>
    <dbReference type="NCBI Taxonomy" id="7209"/>
    <lineage>
        <taxon>Eukaryota</taxon>
        <taxon>Metazoa</taxon>
        <taxon>Ecdysozoa</taxon>
        <taxon>Nematoda</taxon>
        <taxon>Chromadorea</taxon>
        <taxon>Rhabditida</taxon>
        <taxon>Spirurina</taxon>
        <taxon>Spiruromorpha</taxon>
        <taxon>Filarioidea</taxon>
        <taxon>Onchocercidae</taxon>
        <taxon>Loa</taxon>
    </lineage>
</organism>
<protein>
    <recommendedName>
        <fullName evidence="7">G-protein coupled receptors family 1 profile domain-containing protein</fullName>
    </recommendedName>
</protein>
<feature type="non-terminal residue" evidence="6">
    <location>
        <position position="147"/>
    </location>
</feature>
<dbReference type="OrthoDB" id="5867068at2759"/>
<dbReference type="PANTHER" id="PTHR46561">
    <property type="entry name" value="SERPENTINE RECEPTOR, CLASS AB (CLASS A-LIKE)-RELATED"/>
    <property type="match status" value="1"/>
</dbReference>
<feature type="transmembrane region" description="Helical" evidence="5">
    <location>
        <begin position="98"/>
        <end position="120"/>
    </location>
</feature>
<evidence type="ECO:0008006" key="7">
    <source>
        <dbReference type="Google" id="ProtNLM"/>
    </source>
</evidence>
<dbReference type="InterPro" id="IPR019408">
    <property type="entry name" value="7TM_GPCR_serpentine_rcpt_Srab"/>
</dbReference>
<dbReference type="RefSeq" id="XP_003140401.1">
    <property type="nucleotide sequence ID" value="XM_003140353.1"/>
</dbReference>